<dbReference type="GO" id="GO:0008821">
    <property type="term" value="F:crossover junction DNA endonuclease activity"/>
    <property type="evidence" value="ECO:0007669"/>
    <property type="project" value="InterPro"/>
</dbReference>
<evidence type="ECO:0000259" key="11">
    <source>
        <dbReference type="SMART" id="SM00891"/>
    </source>
</evidence>
<evidence type="ECO:0000256" key="3">
    <source>
        <dbReference type="ARBA" id="ARBA00022722"/>
    </source>
</evidence>
<keyword evidence="6" id="KW-0227">DNA damage</keyword>
<evidence type="ECO:0000256" key="5">
    <source>
        <dbReference type="ARBA" id="ARBA00022759"/>
    </source>
</evidence>
<dbReference type="GO" id="GO:0000712">
    <property type="term" value="P:resolution of meiotic recombination intermediates"/>
    <property type="evidence" value="ECO:0007669"/>
    <property type="project" value="TreeGrafter"/>
</dbReference>
<keyword evidence="3" id="KW-0540">Nuclease</keyword>
<dbReference type="GO" id="GO:0003677">
    <property type="term" value="F:DNA binding"/>
    <property type="evidence" value="ECO:0007669"/>
    <property type="project" value="InterPro"/>
</dbReference>
<dbReference type="PANTHER" id="PTHR13451:SF0">
    <property type="entry name" value="CROSSOVER JUNCTION ENDONUCLEASE MUS81"/>
    <property type="match status" value="1"/>
</dbReference>
<comment type="cofactor">
    <cofactor evidence="1">
        <name>Mg(2+)</name>
        <dbReference type="ChEBI" id="CHEBI:18420"/>
    </cofactor>
</comment>
<dbReference type="Pfam" id="PF02732">
    <property type="entry name" value="ERCC4"/>
    <property type="match status" value="1"/>
</dbReference>
<dbReference type="PANTHER" id="PTHR13451">
    <property type="entry name" value="CLASS II CROSSOVER JUNCTION ENDONUCLEASE MUS81"/>
    <property type="match status" value="1"/>
</dbReference>
<dbReference type="SUPFAM" id="SSF52980">
    <property type="entry name" value="Restriction endonuclease-like"/>
    <property type="match status" value="1"/>
</dbReference>
<evidence type="ECO:0000256" key="10">
    <source>
        <dbReference type="ARBA" id="ARBA00023204"/>
    </source>
</evidence>
<dbReference type="GO" id="GO:0048476">
    <property type="term" value="C:Holliday junction resolvase complex"/>
    <property type="evidence" value="ECO:0007669"/>
    <property type="project" value="TreeGrafter"/>
</dbReference>
<dbReference type="CDD" id="cd20074">
    <property type="entry name" value="XPF_nuclease_Mus81"/>
    <property type="match status" value="1"/>
</dbReference>
<reference evidence="12" key="1">
    <citation type="journal article" date="2020" name="Nature">
        <title>Giant virus diversity and host interactions through global metagenomics.</title>
        <authorList>
            <person name="Schulz F."/>
            <person name="Roux S."/>
            <person name="Paez-Espino D."/>
            <person name="Jungbluth S."/>
            <person name="Walsh D.A."/>
            <person name="Denef V.J."/>
            <person name="McMahon K.D."/>
            <person name="Konstantinidis K.T."/>
            <person name="Eloe-Fadrosh E.A."/>
            <person name="Kyrpides N.C."/>
            <person name="Woyke T."/>
        </authorList>
    </citation>
    <scope>NUCLEOTIDE SEQUENCE</scope>
    <source>
        <strain evidence="12">GVMAG-M-3300020182-84</strain>
    </source>
</reference>
<accession>A0A6C0C338</accession>
<keyword evidence="7" id="KW-0378">Hydrolase</keyword>
<evidence type="ECO:0000256" key="7">
    <source>
        <dbReference type="ARBA" id="ARBA00022801"/>
    </source>
</evidence>
<keyword evidence="4" id="KW-0479">Metal-binding</keyword>
<dbReference type="GO" id="GO:0005634">
    <property type="term" value="C:nucleus"/>
    <property type="evidence" value="ECO:0007669"/>
    <property type="project" value="TreeGrafter"/>
</dbReference>
<dbReference type="Gene3D" id="3.40.50.10130">
    <property type="match status" value="1"/>
</dbReference>
<protein>
    <recommendedName>
        <fullName evidence="11">ERCC4 domain-containing protein</fullName>
    </recommendedName>
</protein>
<name>A0A6C0C338_9ZZZZ</name>
<dbReference type="InterPro" id="IPR011335">
    <property type="entry name" value="Restrct_endonuc-II-like"/>
</dbReference>
<evidence type="ECO:0000256" key="6">
    <source>
        <dbReference type="ARBA" id="ARBA00022763"/>
    </source>
</evidence>
<evidence type="ECO:0000313" key="12">
    <source>
        <dbReference type="EMBL" id="QHS98179.1"/>
    </source>
</evidence>
<comment type="similarity">
    <text evidence="2">Belongs to the XPF family.</text>
</comment>
<evidence type="ECO:0000256" key="1">
    <source>
        <dbReference type="ARBA" id="ARBA00001946"/>
    </source>
</evidence>
<dbReference type="GO" id="GO:0048257">
    <property type="term" value="F:3'-flap endonuclease activity"/>
    <property type="evidence" value="ECO:0007669"/>
    <property type="project" value="TreeGrafter"/>
</dbReference>
<keyword evidence="9" id="KW-0233">DNA recombination</keyword>
<dbReference type="GO" id="GO:0046872">
    <property type="term" value="F:metal ion binding"/>
    <property type="evidence" value="ECO:0007669"/>
    <property type="project" value="UniProtKB-KW"/>
</dbReference>
<evidence type="ECO:0000256" key="2">
    <source>
        <dbReference type="ARBA" id="ARBA00010015"/>
    </source>
</evidence>
<dbReference type="InterPro" id="IPR033309">
    <property type="entry name" value="Mus81"/>
</dbReference>
<proteinExistence type="inferred from homology"/>
<dbReference type="GO" id="GO:0000727">
    <property type="term" value="P:double-strand break repair via break-induced replication"/>
    <property type="evidence" value="ECO:0007669"/>
    <property type="project" value="TreeGrafter"/>
</dbReference>
<evidence type="ECO:0000256" key="9">
    <source>
        <dbReference type="ARBA" id="ARBA00023172"/>
    </source>
</evidence>
<sequence>MKIIIDIREHDLYDNIQSIILSHPTPCSFDIAKESLDIGDIVIKKDDDETICIIERKTLNDLMASIKDGRYTEQSFRLSNASNVPNHNIIYLIEGNINSIVNPIEKKTIYTSLTSINLFKGFSLTRTQNVKESADYLLSMGEKLSRDFSKNKILYYNNYNLNTNVLEYPDVVKTAKKQNITKDNIGILMLSQIPGISTNVAKKILEDYDSLYIFIEAYKKQSTLLDDFYIKGNTGKMRKLGANVINSIKTYLL</sequence>
<dbReference type="SMART" id="SM00891">
    <property type="entry name" value="ERCC4"/>
    <property type="match status" value="1"/>
</dbReference>
<dbReference type="InterPro" id="IPR042530">
    <property type="entry name" value="EME1/EME2_C"/>
</dbReference>
<dbReference type="AlphaFoldDB" id="A0A6C0C338"/>
<keyword evidence="8" id="KW-0460">Magnesium</keyword>
<dbReference type="InterPro" id="IPR047416">
    <property type="entry name" value="XPF_nuclease_Mus81"/>
</dbReference>
<feature type="domain" description="ERCC4" evidence="11">
    <location>
        <begin position="2"/>
        <end position="97"/>
    </location>
</feature>
<dbReference type="EMBL" id="MN739312">
    <property type="protein sequence ID" value="QHS98179.1"/>
    <property type="molecule type" value="Genomic_DNA"/>
</dbReference>
<evidence type="ECO:0000256" key="4">
    <source>
        <dbReference type="ARBA" id="ARBA00022723"/>
    </source>
</evidence>
<dbReference type="Gene3D" id="1.10.150.670">
    <property type="entry name" value="Crossover junction endonuclease EME1, DNA-binding domain"/>
    <property type="match status" value="1"/>
</dbReference>
<dbReference type="InterPro" id="IPR006166">
    <property type="entry name" value="ERCC4_domain"/>
</dbReference>
<keyword evidence="5" id="KW-0255">Endonuclease</keyword>
<evidence type="ECO:0000256" key="8">
    <source>
        <dbReference type="ARBA" id="ARBA00022842"/>
    </source>
</evidence>
<dbReference type="GO" id="GO:0031573">
    <property type="term" value="P:mitotic intra-S DNA damage checkpoint signaling"/>
    <property type="evidence" value="ECO:0007669"/>
    <property type="project" value="TreeGrafter"/>
</dbReference>
<organism evidence="12">
    <name type="scientific">viral metagenome</name>
    <dbReference type="NCBI Taxonomy" id="1070528"/>
    <lineage>
        <taxon>unclassified sequences</taxon>
        <taxon>metagenomes</taxon>
        <taxon>organismal metagenomes</taxon>
    </lineage>
</organism>
<dbReference type="GO" id="GO:0006308">
    <property type="term" value="P:DNA catabolic process"/>
    <property type="evidence" value="ECO:0007669"/>
    <property type="project" value="InterPro"/>
</dbReference>
<keyword evidence="10" id="KW-0234">DNA repair</keyword>